<dbReference type="AlphaFoldDB" id="A0AAD5KEN7"/>
<evidence type="ECO:0000256" key="1">
    <source>
        <dbReference type="SAM" id="MobiDB-lite"/>
    </source>
</evidence>
<keyword evidence="3" id="KW-1185">Reference proteome</keyword>
<proteinExistence type="predicted"/>
<dbReference type="EMBL" id="WJBH02000157">
    <property type="protein sequence ID" value="KAI9550362.1"/>
    <property type="molecule type" value="Genomic_DNA"/>
</dbReference>
<protein>
    <submittedName>
        <fullName evidence="2">Uncharacterized protein</fullName>
    </submittedName>
</protein>
<evidence type="ECO:0000313" key="3">
    <source>
        <dbReference type="Proteomes" id="UP000820818"/>
    </source>
</evidence>
<reference evidence="2" key="1">
    <citation type="submission" date="2022-05" db="EMBL/GenBank/DDBJ databases">
        <title>A multi-omics perspective on studying reproductive biology in Daphnia sinensis.</title>
        <authorList>
            <person name="Jia J."/>
        </authorList>
    </citation>
    <scope>NUCLEOTIDE SEQUENCE</scope>
    <source>
        <strain evidence="2">WSL</strain>
    </source>
</reference>
<dbReference type="Proteomes" id="UP000820818">
    <property type="component" value="Unassembled WGS sequence"/>
</dbReference>
<organism evidence="2 3">
    <name type="scientific">Daphnia sinensis</name>
    <dbReference type="NCBI Taxonomy" id="1820382"/>
    <lineage>
        <taxon>Eukaryota</taxon>
        <taxon>Metazoa</taxon>
        <taxon>Ecdysozoa</taxon>
        <taxon>Arthropoda</taxon>
        <taxon>Crustacea</taxon>
        <taxon>Branchiopoda</taxon>
        <taxon>Diplostraca</taxon>
        <taxon>Cladocera</taxon>
        <taxon>Anomopoda</taxon>
        <taxon>Daphniidae</taxon>
        <taxon>Daphnia</taxon>
        <taxon>Daphnia similis group</taxon>
    </lineage>
</organism>
<comment type="caution">
    <text evidence="2">The sequence shown here is derived from an EMBL/GenBank/DDBJ whole genome shotgun (WGS) entry which is preliminary data.</text>
</comment>
<gene>
    <name evidence="2" type="ORF">GHT06_001590</name>
</gene>
<feature type="compositionally biased region" description="Polar residues" evidence="1">
    <location>
        <begin position="39"/>
        <end position="52"/>
    </location>
</feature>
<evidence type="ECO:0000313" key="2">
    <source>
        <dbReference type="EMBL" id="KAI9550362.1"/>
    </source>
</evidence>
<feature type="region of interest" description="Disordered" evidence="1">
    <location>
        <begin position="30"/>
        <end position="52"/>
    </location>
</feature>
<sequence length="52" mass="6108">MFHFNPFWTGVDKYLEIEDMNVMECTARALRPGSRSRNDMPTTYTHTHPSAF</sequence>
<accession>A0AAD5KEN7</accession>
<name>A0AAD5KEN7_9CRUS</name>